<reference evidence="1" key="1">
    <citation type="journal article" date="2014" name="Int. J. Syst. Evol. Microbiol.">
        <title>Complete genome sequence of Corynebacterium casei LMG S-19264T (=DSM 44701T), isolated from a smear-ripened cheese.</title>
        <authorList>
            <consortium name="US DOE Joint Genome Institute (JGI-PGF)"/>
            <person name="Walter F."/>
            <person name="Albersmeier A."/>
            <person name="Kalinowski J."/>
            <person name="Ruckert C."/>
        </authorList>
    </citation>
    <scope>NUCLEOTIDE SEQUENCE</scope>
    <source>
        <strain evidence="1">KCTC 32296</strain>
    </source>
</reference>
<evidence type="ECO:0000313" key="2">
    <source>
        <dbReference type="Proteomes" id="UP000662572"/>
    </source>
</evidence>
<dbReference type="AlphaFoldDB" id="A0A918PSA9"/>
<reference evidence="1" key="2">
    <citation type="submission" date="2020-09" db="EMBL/GenBank/DDBJ databases">
        <authorList>
            <person name="Sun Q."/>
            <person name="Kim S."/>
        </authorList>
    </citation>
    <scope>NUCLEOTIDE SEQUENCE</scope>
    <source>
        <strain evidence="1">KCTC 32296</strain>
    </source>
</reference>
<gene>
    <name evidence="1" type="ORF">GCM10011273_02960</name>
</gene>
<sequence length="67" mass="7704">MNTMNTQANITVFSNGQININNRRVGFIRLNEKTGKRTLKHNDQVHDLTHVFHTVELNTNLAKIFAL</sequence>
<protein>
    <submittedName>
        <fullName evidence="1">Uncharacterized protein</fullName>
    </submittedName>
</protein>
<keyword evidence="2" id="KW-1185">Reference proteome</keyword>
<proteinExistence type="predicted"/>
<dbReference type="RefSeq" id="WP_189484598.1">
    <property type="nucleotide sequence ID" value="NZ_BMZB01000001.1"/>
</dbReference>
<dbReference type="EMBL" id="BMZB01000001">
    <property type="protein sequence ID" value="GGZ21622.1"/>
    <property type="molecule type" value="Genomic_DNA"/>
</dbReference>
<organism evidence="1 2">
    <name type="scientific">Asticcacaulis endophyticus</name>
    <dbReference type="NCBI Taxonomy" id="1395890"/>
    <lineage>
        <taxon>Bacteria</taxon>
        <taxon>Pseudomonadati</taxon>
        <taxon>Pseudomonadota</taxon>
        <taxon>Alphaproteobacteria</taxon>
        <taxon>Caulobacterales</taxon>
        <taxon>Caulobacteraceae</taxon>
        <taxon>Asticcacaulis</taxon>
    </lineage>
</organism>
<comment type="caution">
    <text evidence="1">The sequence shown here is derived from an EMBL/GenBank/DDBJ whole genome shotgun (WGS) entry which is preliminary data.</text>
</comment>
<name>A0A918PSA9_9CAUL</name>
<accession>A0A918PSA9</accession>
<evidence type="ECO:0000313" key="1">
    <source>
        <dbReference type="EMBL" id="GGZ21622.1"/>
    </source>
</evidence>
<dbReference type="Proteomes" id="UP000662572">
    <property type="component" value="Unassembled WGS sequence"/>
</dbReference>